<dbReference type="PROSITE" id="PS51760">
    <property type="entry name" value="GH10_2"/>
    <property type="match status" value="1"/>
</dbReference>
<feature type="domain" description="GH10" evidence="5">
    <location>
        <begin position="1"/>
        <end position="99"/>
    </location>
</feature>
<proteinExistence type="inferred from homology"/>
<organism evidence="6 7">
    <name type="scientific">Crucibulum laeve</name>
    <dbReference type="NCBI Taxonomy" id="68775"/>
    <lineage>
        <taxon>Eukaryota</taxon>
        <taxon>Fungi</taxon>
        <taxon>Dikarya</taxon>
        <taxon>Basidiomycota</taxon>
        <taxon>Agaricomycotina</taxon>
        <taxon>Agaricomycetes</taxon>
        <taxon>Agaricomycetidae</taxon>
        <taxon>Agaricales</taxon>
        <taxon>Agaricineae</taxon>
        <taxon>Nidulariaceae</taxon>
        <taxon>Crucibulum</taxon>
    </lineage>
</organism>
<keyword evidence="2 6" id="KW-0378">Hydrolase</keyword>
<dbReference type="AlphaFoldDB" id="A0A5C3MP96"/>
<dbReference type="OrthoDB" id="3055998at2759"/>
<keyword evidence="4" id="KW-0624">Polysaccharide degradation</keyword>
<reference evidence="6 7" key="1">
    <citation type="journal article" date="2019" name="Nat. Ecol. Evol.">
        <title>Megaphylogeny resolves global patterns of mushroom evolution.</title>
        <authorList>
            <person name="Varga T."/>
            <person name="Krizsan K."/>
            <person name="Foldi C."/>
            <person name="Dima B."/>
            <person name="Sanchez-Garcia M."/>
            <person name="Sanchez-Ramirez S."/>
            <person name="Szollosi G.J."/>
            <person name="Szarkandi J.G."/>
            <person name="Papp V."/>
            <person name="Albert L."/>
            <person name="Andreopoulos W."/>
            <person name="Angelini C."/>
            <person name="Antonin V."/>
            <person name="Barry K.W."/>
            <person name="Bougher N.L."/>
            <person name="Buchanan P."/>
            <person name="Buyck B."/>
            <person name="Bense V."/>
            <person name="Catcheside P."/>
            <person name="Chovatia M."/>
            <person name="Cooper J."/>
            <person name="Damon W."/>
            <person name="Desjardin D."/>
            <person name="Finy P."/>
            <person name="Geml J."/>
            <person name="Haridas S."/>
            <person name="Hughes K."/>
            <person name="Justo A."/>
            <person name="Karasinski D."/>
            <person name="Kautmanova I."/>
            <person name="Kiss B."/>
            <person name="Kocsube S."/>
            <person name="Kotiranta H."/>
            <person name="LaButti K.M."/>
            <person name="Lechner B.E."/>
            <person name="Liimatainen K."/>
            <person name="Lipzen A."/>
            <person name="Lukacs Z."/>
            <person name="Mihaltcheva S."/>
            <person name="Morgado L.N."/>
            <person name="Niskanen T."/>
            <person name="Noordeloos M.E."/>
            <person name="Ohm R.A."/>
            <person name="Ortiz-Santana B."/>
            <person name="Ovrebo C."/>
            <person name="Racz N."/>
            <person name="Riley R."/>
            <person name="Savchenko A."/>
            <person name="Shiryaev A."/>
            <person name="Soop K."/>
            <person name="Spirin V."/>
            <person name="Szebenyi C."/>
            <person name="Tomsovsky M."/>
            <person name="Tulloss R.E."/>
            <person name="Uehling J."/>
            <person name="Grigoriev I.V."/>
            <person name="Vagvolgyi C."/>
            <person name="Papp T."/>
            <person name="Martin F.M."/>
            <person name="Miettinen O."/>
            <person name="Hibbett D.S."/>
            <person name="Nagy L.G."/>
        </authorList>
    </citation>
    <scope>NUCLEOTIDE SEQUENCE [LARGE SCALE GENOMIC DNA]</scope>
    <source>
        <strain evidence="6 7">CBS 166.37</strain>
    </source>
</reference>
<name>A0A5C3MP96_9AGAR</name>
<evidence type="ECO:0000256" key="4">
    <source>
        <dbReference type="ARBA" id="ARBA00023326"/>
    </source>
</evidence>
<evidence type="ECO:0000256" key="2">
    <source>
        <dbReference type="ARBA" id="ARBA00022801"/>
    </source>
</evidence>
<dbReference type="InterPro" id="IPR017853">
    <property type="entry name" value="GH"/>
</dbReference>
<dbReference type="GO" id="GO:0031176">
    <property type="term" value="F:endo-1,4-beta-xylanase activity"/>
    <property type="evidence" value="ECO:0007669"/>
    <property type="project" value="UniProtKB-ARBA"/>
</dbReference>
<dbReference type="InterPro" id="IPR001000">
    <property type="entry name" value="GH10_dom"/>
</dbReference>
<evidence type="ECO:0000313" key="6">
    <source>
        <dbReference type="EMBL" id="TFK43021.1"/>
    </source>
</evidence>
<accession>A0A5C3MP96</accession>
<dbReference type="GO" id="GO:0000272">
    <property type="term" value="P:polysaccharide catabolic process"/>
    <property type="evidence" value="ECO:0007669"/>
    <property type="project" value="UniProtKB-KW"/>
</dbReference>
<evidence type="ECO:0000313" key="7">
    <source>
        <dbReference type="Proteomes" id="UP000308652"/>
    </source>
</evidence>
<dbReference type="Pfam" id="PF00331">
    <property type="entry name" value="Glyco_hydro_10"/>
    <property type="match status" value="1"/>
</dbReference>
<evidence type="ECO:0000256" key="3">
    <source>
        <dbReference type="ARBA" id="ARBA00023277"/>
    </source>
</evidence>
<evidence type="ECO:0000256" key="1">
    <source>
        <dbReference type="ARBA" id="ARBA00007495"/>
    </source>
</evidence>
<dbReference type="STRING" id="68775.A0A5C3MP96"/>
<keyword evidence="3" id="KW-0119">Carbohydrate metabolism</keyword>
<comment type="similarity">
    <text evidence="1">Belongs to the glycosyl hydrolase 10 (cellulase F) family.</text>
</comment>
<evidence type="ECO:0000259" key="5">
    <source>
        <dbReference type="PROSITE" id="PS51760"/>
    </source>
</evidence>
<dbReference type="Gene3D" id="3.20.20.80">
    <property type="entry name" value="Glycosidases"/>
    <property type="match status" value="1"/>
</dbReference>
<dbReference type="SUPFAM" id="SSF51445">
    <property type="entry name" value="(Trans)glycosidases"/>
    <property type="match status" value="1"/>
</dbReference>
<keyword evidence="7" id="KW-1185">Reference proteome</keyword>
<gene>
    <name evidence="6" type="ORF">BDQ12DRAFT_696393</name>
</gene>
<dbReference type="EMBL" id="ML213592">
    <property type="protein sequence ID" value="TFK43021.1"/>
    <property type="molecule type" value="Genomic_DNA"/>
</dbReference>
<sequence>MVALVKRINGASKLIDGAGRTGGVQAALTALAGAGIEIGITEFDIQGASPNDYTTVTKACLAVSACVAITSWGISDVRHSLLLDSNYKPKAAYNAVIAAL</sequence>
<protein>
    <submittedName>
        <fullName evidence="6">Glycoside hydrolase superfamily</fullName>
    </submittedName>
</protein>
<dbReference type="Proteomes" id="UP000308652">
    <property type="component" value="Unassembled WGS sequence"/>
</dbReference>